<dbReference type="InterPro" id="IPR009649">
    <property type="entry name" value="TraU"/>
</dbReference>
<dbReference type="PROSITE" id="PS51257">
    <property type="entry name" value="PROKAR_LIPOPROTEIN"/>
    <property type="match status" value="1"/>
</dbReference>
<feature type="chain" id="PRO_5005198257" description="Conjugal transfer protein TraU" evidence="1">
    <location>
        <begin position="20"/>
        <end position="343"/>
    </location>
</feature>
<dbReference type="Pfam" id="PF06834">
    <property type="entry name" value="TraU"/>
    <property type="match status" value="1"/>
</dbReference>
<protein>
    <recommendedName>
        <fullName evidence="4">Conjugal transfer protein TraU</fullName>
    </recommendedName>
</protein>
<dbReference type="AlphaFoldDB" id="A0A0G9JW13"/>
<feature type="signal peptide" evidence="1">
    <location>
        <begin position="1"/>
        <end position="19"/>
    </location>
</feature>
<dbReference type="Proteomes" id="UP000035514">
    <property type="component" value="Unassembled WGS sequence"/>
</dbReference>
<sequence>MLRKILINFFIFISFYTNANAVAGTPAAVAACNGAIGGPSSAVRVLMNTITSIYNILPIKIAGVSITPSMGLEDIAGKSAPICYCATPFPRIGIPIELWEPNAIIDVSNIPNCVPTLGMSLPIGVVAGSSFQEINKENTQNKESYQITYIKYPLFKMLSLFLDILCMDMDGSVDIAYLSTIDPFWQNDMWSIIINPDAFLFANPIAQFACIPDSVTSQLGFPLDPLYWCFGSWNQTFPLTKATNGISSPEAAMAIASKTLFKLHRQFMLWGSIGDLGLCGKYPMPIMRKSQYTMYPVFPLMPHPFRIPIGRSGMIWSPGQDIPVVNAHVWSIMTYKKRNCCAL</sequence>
<evidence type="ECO:0008006" key="4">
    <source>
        <dbReference type="Google" id="ProtNLM"/>
    </source>
</evidence>
<keyword evidence="1" id="KW-0732">Signal</keyword>
<reference evidence="2 3" key="1">
    <citation type="submission" date="2014-01" db="EMBL/GenBank/DDBJ databases">
        <title>Development of a Comparative Genomic Fingerprinting Assay for High Resolution Genotyping of Arcobacter butzleri.</title>
        <authorList>
            <person name="Webb A.L."/>
            <person name="Inglis G.D."/>
            <person name="Kruczkiewicz P."/>
            <person name="Selinger L.B."/>
            <person name="Taboada E.N."/>
        </authorList>
    </citation>
    <scope>NUCLEOTIDE SEQUENCE [LARGE SCALE GENOMIC DNA]</scope>
    <source>
        <strain evidence="2 3">L348</strain>
    </source>
</reference>
<organism evidence="2 3">
    <name type="scientific">Aliarcobacter butzleri L348</name>
    <dbReference type="NCBI Taxonomy" id="1447256"/>
    <lineage>
        <taxon>Bacteria</taxon>
        <taxon>Pseudomonadati</taxon>
        <taxon>Campylobacterota</taxon>
        <taxon>Epsilonproteobacteria</taxon>
        <taxon>Campylobacterales</taxon>
        <taxon>Arcobacteraceae</taxon>
        <taxon>Aliarcobacter</taxon>
    </lineage>
</organism>
<accession>A0A0G9JW13</accession>
<comment type="caution">
    <text evidence="2">The sequence shown here is derived from an EMBL/GenBank/DDBJ whole genome shotgun (WGS) entry which is preliminary data.</text>
</comment>
<dbReference type="RefSeq" id="WP_052943044.1">
    <property type="nucleotide sequence ID" value="NZ_JAIQ01000122.1"/>
</dbReference>
<dbReference type="EMBL" id="JAIQ01000122">
    <property type="protein sequence ID" value="KLD98481.1"/>
    <property type="molecule type" value="Genomic_DNA"/>
</dbReference>
<evidence type="ECO:0000313" key="3">
    <source>
        <dbReference type="Proteomes" id="UP000035514"/>
    </source>
</evidence>
<dbReference type="PATRIC" id="fig|1447256.3.peg.1691"/>
<evidence type="ECO:0000313" key="2">
    <source>
        <dbReference type="EMBL" id="KLD98481.1"/>
    </source>
</evidence>
<proteinExistence type="predicted"/>
<gene>
    <name evidence="2" type="ORF">AA20_08660</name>
</gene>
<evidence type="ECO:0000256" key="1">
    <source>
        <dbReference type="SAM" id="SignalP"/>
    </source>
</evidence>
<name>A0A0G9JW13_9BACT</name>